<keyword evidence="3" id="KW-1185">Reference proteome</keyword>
<reference evidence="2" key="1">
    <citation type="submission" date="2020-11" db="EMBL/GenBank/DDBJ databases">
        <title>Nocardioides sp. CBS4Y-1, whole genome shotgun sequence.</title>
        <authorList>
            <person name="Tuo L."/>
        </authorList>
    </citation>
    <scope>NUCLEOTIDE SEQUENCE</scope>
    <source>
        <strain evidence="2">CBS4Y-1</strain>
    </source>
</reference>
<dbReference type="Pfam" id="PF14530">
    <property type="entry name" value="DUF4439"/>
    <property type="match status" value="1"/>
</dbReference>
<protein>
    <submittedName>
        <fullName evidence="2">Ferritin-like domain-containing protein</fullName>
    </submittedName>
</protein>
<dbReference type="AlphaFoldDB" id="A0A930Y4S2"/>
<sequence length="146" mass="14951">MAGSDALPEALQDALAAEHAALYVVGVLGGRTSQSAAPVLFTRLTSAYDRHRDQRDRLVAELERLGVDPVGAEAAYVLPGGLGSAAGVETALGDLETRLCAAYAALVSASISTVRRWAGETLTACALAALDAGEDAEPLPGLPHLD</sequence>
<feature type="domain" description="DUF4439" evidence="1">
    <location>
        <begin position="10"/>
        <end position="143"/>
    </location>
</feature>
<proteinExistence type="predicted"/>
<gene>
    <name evidence="2" type="ORF">ISG29_02310</name>
</gene>
<dbReference type="InterPro" id="IPR009078">
    <property type="entry name" value="Ferritin-like_SF"/>
</dbReference>
<evidence type="ECO:0000313" key="2">
    <source>
        <dbReference type="EMBL" id="MBF4160505.1"/>
    </source>
</evidence>
<dbReference type="RefSeq" id="WP_194501723.1">
    <property type="nucleotide sequence ID" value="NZ_JADIVZ010000001.1"/>
</dbReference>
<name>A0A930Y4S2_9ACTN</name>
<organism evidence="2 3">
    <name type="scientific">Nocardioides acrostichi</name>
    <dbReference type="NCBI Taxonomy" id="2784339"/>
    <lineage>
        <taxon>Bacteria</taxon>
        <taxon>Bacillati</taxon>
        <taxon>Actinomycetota</taxon>
        <taxon>Actinomycetes</taxon>
        <taxon>Propionibacteriales</taxon>
        <taxon>Nocardioidaceae</taxon>
        <taxon>Nocardioides</taxon>
    </lineage>
</organism>
<comment type="caution">
    <text evidence="2">The sequence shown here is derived from an EMBL/GenBank/DDBJ whole genome shotgun (WGS) entry which is preliminary data.</text>
</comment>
<accession>A0A930Y4S2</accession>
<dbReference type="CDD" id="cd00657">
    <property type="entry name" value="Ferritin_like"/>
    <property type="match status" value="1"/>
</dbReference>
<dbReference type="EMBL" id="JADIVZ010000001">
    <property type="protein sequence ID" value="MBF4160505.1"/>
    <property type="molecule type" value="Genomic_DNA"/>
</dbReference>
<evidence type="ECO:0000259" key="1">
    <source>
        <dbReference type="Pfam" id="PF14530"/>
    </source>
</evidence>
<dbReference type="InterPro" id="IPR012347">
    <property type="entry name" value="Ferritin-like"/>
</dbReference>
<dbReference type="InterPro" id="IPR029447">
    <property type="entry name" value="DUF4439"/>
</dbReference>
<evidence type="ECO:0000313" key="3">
    <source>
        <dbReference type="Proteomes" id="UP000656804"/>
    </source>
</evidence>
<dbReference type="SUPFAM" id="SSF47240">
    <property type="entry name" value="Ferritin-like"/>
    <property type="match status" value="1"/>
</dbReference>
<dbReference type="Proteomes" id="UP000656804">
    <property type="component" value="Unassembled WGS sequence"/>
</dbReference>
<dbReference type="Gene3D" id="1.20.1260.10">
    <property type="match status" value="1"/>
</dbReference>